<dbReference type="Proteomes" id="UP001215598">
    <property type="component" value="Unassembled WGS sequence"/>
</dbReference>
<dbReference type="Gene3D" id="3.40.710.10">
    <property type="entry name" value="DD-peptidase/beta-lactamase superfamily"/>
    <property type="match status" value="1"/>
</dbReference>
<sequence>MPSPSLSATQKDNLNRILSEAVSSKSTTAMFFGVTTADGTLYMHQEGKKFVDDPMSEPIDEDTVFWLCSQMKLITTIAALQLVDQGKIALDTPVETVMPELANPVVITGKDKAGNPLTTPAKNKITFGQLLNHTSGLDGGALHKSRENGIPDMYLLGDQDVSAVFKHLKGSLPNVPLKFEPGTDFAYGHSTDCAGFIVERISGKSLEQYFQDHIFAPLGITSASFYLTPPLKDRLLPLSYRTKSGVIERWKGSPVIDLNPAHVRVHFGGGNLYASQKDYLVLLHHILQIKGAFTGTATTPILTRASVNSLFSPTLPPAGAKTLDAFMPWSDPYFGVPAGGAQFSHGLFVNTVDVPGRRKSGSGAWGGWANTNFFIDPTTGVAVVFATQLAPRFDDTHHRLYDTLEKTLYAGLA</sequence>
<dbReference type="SUPFAM" id="SSF56601">
    <property type="entry name" value="beta-lactamase/transpeptidase-like"/>
    <property type="match status" value="1"/>
</dbReference>
<dbReference type="Pfam" id="PF00144">
    <property type="entry name" value="Beta-lactamase"/>
    <property type="match status" value="1"/>
</dbReference>
<organism evidence="2 3">
    <name type="scientific">Mycena metata</name>
    <dbReference type="NCBI Taxonomy" id="1033252"/>
    <lineage>
        <taxon>Eukaryota</taxon>
        <taxon>Fungi</taxon>
        <taxon>Dikarya</taxon>
        <taxon>Basidiomycota</taxon>
        <taxon>Agaricomycotina</taxon>
        <taxon>Agaricomycetes</taxon>
        <taxon>Agaricomycetidae</taxon>
        <taxon>Agaricales</taxon>
        <taxon>Marasmiineae</taxon>
        <taxon>Mycenaceae</taxon>
        <taxon>Mycena</taxon>
    </lineage>
</organism>
<evidence type="ECO:0000259" key="1">
    <source>
        <dbReference type="Pfam" id="PF00144"/>
    </source>
</evidence>
<evidence type="ECO:0000313" key="2">
    <source>
        <dbReference type="EMBL" id="KAJ7762657.1"/>
    </source>
</evidence>
<gene>
    <name evidence="2" type="ORF">B0H16DRAFT_1414653</name>
</gene>
<keyword evidence="3" id="KW-1185">Reference proteome</keyword>
<dbReference type="InterPro" id="IPR001466">
    <property type="entry name" value="Beta-lactam-related"/>
</dbReference>
<accession>A0AAD7NIL2</accession>
<reference evidence="2" key="1">
    <citation type="submission" date="2023-03" db="EMBL/GenBank/DDBJ databases">
        <title>Massive genome expansion in bonnet fungi (Mycena s.s.) driven by repeated elements and novel gene families across ecological guilds.</title>
        <authorList>
            <consortium name="Lawrence Berkeley National Laboratory"/>
            <person name="Harder C.B."/>
            <person name="Miyauchi S."/>
            <person name="Viragh M."/>
            <person name="Kuo A."/>
            <person name="Thoen E."/>
            <person name="Andreopoulos B."/>
            <person name="Lu D."/>
            <person name="Skrede I."/>
            <person name="Drula E."/>
            <person name="Henrissat B."/>
            <person name="Morin E."/>
            <person name="Kohler A."/>
            <person name="Barry K."/>
            <person name="LaButti K."/>
            <person name="Morin E."/>
            <person name="Salamov A."/>
            <person name="Lipzen A."/>
            <person name="Mereny Z."/>
            <person name="Hegedus B."/>
            <person name="Baldrian P."/>
            <person name="Stursova M."/>
            <person name="Weitz H."/>
            <person name="Taylor A."/>
            <person name="Grigoriev I.V."/>
            <person name="Nagy L.G."/>
            <person name="Martin F."/>
            <person name="Kauserud H."/>
        </authorList>
    </citation>
    <scope>NUCLEOTIDE SEQUENCE</scope>
    <source>
        <strain evidence="2">CBHHK182m</strain>
    </source>
</reference>
<dbReference type="InterPro" id="IPR050789">
    <property type="entry name" value="Diverse_Enzym_Activities"/>
</dbReference>
<comment type="caution">
    <text evidence="2">The sequence shown here is derived from an EMBL/GenBank/DDBJ whole genome shotgun (WGS) entry which is preliminary data.</text>
</comment>
<dbReference type="PANTHER" id="PTHR43283:SF3">
    <property type="entry name" value="BETA-LACTAMASE FAMILY PROTEIN (AFU_ORTHOLOGUE AFUA_5G07500)"/>
    <property type="match status" value="1"/>
</dbReference>
<protein>
    <submittedName>
        <fullName evidence="2">Beta-lactamase/transpeptidase-like protein</fullName>
    </submittedName>
</protein>
<dbReference type="PANTHER" id="PTHR43283">
    <property type="entry name" value="BETA-LACTAMASE-RELATED"/>
    <property type="match status" value="1"/>
</dbReference>
<feature type="domain" description="Beta-lactamase-related" evidence="1">
    <location>
        <begin position="15"/>
        <end position="398"/>
    </location>
</feature>
<dbReference type="AlphaFoldDB" id="A0AAD7NIL2"/>
<dbReference type="EMBL" id="JARKIB010000032">
    <property type="protein sequence ID" value="KAJ7762657.1"/>
    <property type="molecule type" value="Genomic_DNA"/>
</dbReference>
<proteinExistence type="predicted"/>
<dbReference type="InterPro" id="IPR012338">
    <property type="entry name" value="Beta-lactam/transpept-like"/>
</dbReference>
<name>A0AAD7NIL2_9AGAR</name>
<evidence type="ECO:0000313" key="3">
    <source>
        <dbReference type="Proteomes" id="UP001215598"/>
    </source>
</evidence>